<dbReference type="Proteomes" id="UP000195897">
    <property type="component" value="Unassembled WGS sequence"/>
</dbReference>
<dbReference type="RefSeq" id="WP_087372930.1">
    <property type="nucleotide sequence ID" value="NZ_NFKK01000008.1"/>
</dbReference>
<evidence type="ECO:0000313" key="1">
    <source>
        <dbReference type="EMBL" id="OUP52715.1"/>
    </source>
</evidence>
<dbReference type="AlphaFoldDB" id="A0A1Y4L7I7"/>
<organism evidence="1 2">
    <name type="scientific">Butyricicoccus pullicaecorum</name>
    <dbReference type="NCBI Taxonomy" id="501571"/>
    <lineage>
        <taxon>Bacteria</taxon>
        <taxon>Bacillati</taxon>
        <taxon>Bacillota</taxon>
        <taxon>Clostridia</taxon>
        <taxon>Eubacteriales</taxon>
        <taxon>Butyricicoccaceae</taxon>
        <taxon>Butyricicoccus</taxon>
    </lineage>
</organism>
<reference evidence="2" key="1">
    <citation type="submission" date="2017-04" db="EMBL/GenBank/DDBJ databases">
        <title>Function of individual gut microbiota members based on whole genome sequencing of pure cultures obtained from chicken caecum.</title>
        <authorList>
            <person name="Medvecky M."/>
            <person name="Cejkova D."/>
            <person name="Polansky O."/>
            <person name="Karasova D."/>
            <person name="Kubasova T."/>
            <person name="Cizek A."/>
            <person name="Rychlik I."/>
        </authorList>
    </citation>
    <scope>NUCLEOTIDE SEQUENCE [LARGE SCALE GENOMIC DNA]</scope>
    <source>
        <strain evidence="2">An180</strain>
    </source>
</reference>
<dbReference type="EMBL" id="NFKK01000008">
    <property type="protein sequence ID" value="OUP52715.1"/>
    <property type="molecule type" value="Genomic_DNA"/>
</dbReference>
<sequence>MSETLRELIALDRDYFVPAQVAEVLGMDAQAIRILGRRSPERLPFPVIVSGSRVKIPKIPFLKYMGVDVSALTSLSVPQNGGVSQNENEP</sequence>
<evidence type="ECO:0000313" key="2">
    <source>
        <dbReference type="Proteomes" id="UP000195897"/>
    </source>
</evidence>
<proteinExistence type="predicted"/>
<gene>
    <name evidence="1" type="ORF">B5F17_08415</name>
</gene>
<name>A0A1Y4L7I7_9FIRM</name>
<accession>A0A1Y4L7I7</accession>
<comment type="caution">
    <text evidence="1">The sequence shown here is derived from an EMBL/GenBank/DDBJ whole genome shotgun (WGS) entry which is preliminary data.</text>
</comment>
<protein>
    <submittedName>
        <fullName evidence="1">Uncharacterized protein</fullName>
    </submittedName>
</protein>